<proteinExistence type="predicted"/>
<dbReference type="GO" id="GO:0016757">
    <property type="term" value="F:glycosyltransferase activity"/>
    <property type="evidence" value="ECO:0007669"/>
    <property type="project" value="UniProtKB-KW"/>
</dbReference>
<name>A0ABT5I9G4_9CAUL</name>
<protein>
    <submittedName>
        <fullName evidence="2">Glycosyltransferase</fullName>
        <ecNumber evidence="2">2.4.-.-</ecNumber>
    </submittedName>
</protein>
<dbReference type="SUPFAM" id="SSF53448">
    <property type="entry name" value="Nucleotide-diphospho-sugar transferases"/>
    <property type="match status" value="1"/>
</dbReference>
<dbReference type="Pfam" id="PF00535">
    <property type="entry name" value="Glycos_transf_2"/>
    <property type="match status" value="1"/>
</dbReference>
<dbReference type="PANTHER" id="PTHR22916">
    <property type="entry name" value="GLYCOSYLTRANSFERASE"/>
    <property type="match status" value="1"/>
</dbReference>
<keyword evidence="2" id="KW-0328">Glycosyltransferase</keyword>
<dbReference type="PANTHER" id="PTHR22916:SF3">
    <property type="entry name" value="UDP-GLCNAC:BETAGAL BETA-1,3-N-ACETYLGLUCOSAMINYLTRANSFERASE-LIKE PROTEIN 1"/>
    <property type="match status" value="1"/>
</dbReference>
<reference evidence="2 3" key="1">
    <citation type="submission" date="2023-01" db="EMBL/GenBank/DDBJ databases">
        <title>Novel species of the genus Asticcacaulis isolated from rivers.</title>
        <authorList>
            <person name="Lu H."/>
        </authorList>
    </citation>
    <scope>NUCLEOTIDE SEQUENCE [LARGE SCALE GENOMIC DNA]</scope>
    <source>
        <strain evidence="2 3">DXS10W</strain>
    </source>
</reference>
<gene>
    <name evidence="2" type="ORF">PQU94_00885</name>
</gene>
<evidence type="ECO:0000313" key="3">
    <source>
        <dbReference type="Proteomes" id="UP001216595"/>
    </source>
</evidence>
<dbReference type="EC" id="2.4.-.-" evidence="2"/>
<organism evidence="2 3">
    <name type="scientific">Asticcacaulis currens</name>
    <dbReference type="NCBI Taxonomy" id="2984210"/>
    <lineage>
        <taxon>Bacteria</taxon>
        <taxon>Pseudomonadati</taxon>
        <taxon>Pseudomonadota</taxon>
        <taxon>Alphaproteobacteria</taxon>
        <taxon>Caulobacterales</taxon>
        <taxon>Caulobacteraceae</taxon>
        <taxon>Asticcacaulis</taxon>
    </lineage>
</organism>
<dbReference type="EMBL" id="JAQQKW010000001">
    <property type="protein sequence ID" value="MDC7692827.1"/>
    <property type="molecule type" value="Genomic_DNA"/>
</dbReference>
<dbReference type="Gene3D" id="3.90.550.10">
    <property type="entry name" value="Spore Coat Polysaccharide Biosynthesis Protein SpsA, Chain A"/>
    <property type="match status" value="1"/>
</dbReference>
<accession>A0ABT5I9G4</accession>
<dbReference type="InterPro" id="IPR001173">
    <property type="entry name" value="Glyco_trans_2-like"/>
</dbReference>
<keyword evidence="2" id="KW-0808">Transferase</keyword>
<sequence>MPQKNQLVTDGKPAHDAARVSSDYTGKLSILFVTYNQEKYVEEALRSITDQIIDTPIEIVVADDASTDDTVLVIKEYLKNFPHISTRYLENGKNLGITKNYQRCFYSVTTEYVAIMEGDDYWTDPKKLQKQLNALEENMFLSGCSVNYMVCPEGRSAYARIEPEAGGYIILDGPSLIHDNLIGNFSTCMYRSKSLRTLPSDLFNHKSYDWIVNISLCRFGPMLFLKDVMSSYRVHTSGTWSQMHVNEQMRSQLAQIEIYNRLTGKVFQKHWDALSERLSIHLNSGDPLSISEAKSHASGNNTSQLKSLIRASIKTIINATYRLTPSIITYGAKRLLPRAFRAHVRRLATT</sequence>
<dbReference type="RefSeq" id="WP_272739613.1">
    <property type="nucleotide sequence ID" value="NZ_JAQQKW010000001.1"/>
</dbReference>
<keyword evidence="3" id="KW-1185">Reference proteome</keyword>
<evidence type="ECO:0000259" key="1">
    <source>
        <dbReference type="Pfam" id="PF00535"/>
    </source>
</evidence>
<comment type="caution">
    <text evidence="2">The sequence shown here is derived from an EMBL/GenBank/DDBJ whole genome shotgun (WGS) entry which is preliminary data.</text>
</comment>
<dbReference type="Proteomes" id="UP001216595">
    <property type="component" value="Unassembled WGS sequence"/>
</dbReference>
<evidence type="ECO:0000313" key="2">
    <source>
        <dbReference type="EMBL" id="MDC7692827.1"/>
    </source>
</evidence>
<feature type="domain" description="Glycosyltransferase 2-like" evidence="1">
    <location>
        <begin position="29"/>
        <end position="149"/>
    </location>
</feature>
<dbReference type="InterPro" id="IPR029044">
    <property type="entry name" value="Nucleotide-diphossugar_trans"/>
</dbReference>